<evidence type="ECO:0000259" key="2">
    <source>
        <dbReference type="Pfam" id="PF01636"/>
    </source>
</evidence>
<dbReference type="Gene3D" id="3.90.1200.10">
    <property type="match status" value="1"/>
</dbReference>
<evidence type="ECO:0000313" key="4">
    <source>
        <dbReference type="EMBL" id="THU79146.1"/>
    </source>
</evidence>
<dbReference type="PANTHER" id="PTHR21310">
    <property type="entry name" value="AMINOGLYCOSIDE PHOSPHOTRANSFERASE-RELATED-RELATED"/>
    <property type="match status" value="1"/>
</dbReference>
<dbReference type="OrthoDB" id="4177236at2759"/>
<dbReference type="InterPro" id="IPR051678">
    <property type="entry name" value="AGP_Transferase"/>
</dbReference>
<protein>
    <recommendedName>
        <fullName evidence="2">Aminoglycoside phosphotransferase domain-containing protein</fullName>
    </recommendedName>
</protein>
<dbReference type="InterPro" id="IPR002575">
    <property type="entry name" value="Aminoglycoside_PTrfase"/>
</dbReference>
<dbReference type="SUPFAM" id="SSF56112">
    <property type="entry name" value="Protein kinase-like (PK-like)"/>
    <property type="match status" value="1"/>
</dbReference>
<evidence type="ECO:0000313" key="3">
    <source>
        <dbReference type="EMBL" id="THU76285.1"/>
    </source>
</evidence>
<dbReference type="EMBL" id="ML181017">
    <property type="protein sequence ID" value="THU76285.1"/>
    <property type="molecule type" value="Genomic_DNA"/>
</dbReference>
<feature type="chain" id="PRO_5040598027" description="Aminoglycoside phosphotransferase domain-containing protein" evidence="1">
    <location>
        <begin position="17"/>
        <end position="309"/>
    </location>
</feature>
<dbReference type="Pfam" id="PF01636">
    <property type="entry name" value="APH"/>
    <property type="match status" value="1"/>
</dbReference>
<keyword evidence="1" id="KW-0732">Signal</keyword>
<dbReference type="Proteomes" id="UP000297245">
    <property type="component" value="Unassembled WGS sequence"/>
</dbReference>
<organism evidence="4 5">
    <name type="scientific">Dendrothele bispora (strain CBS 962.96)</name>
    <dbReference type="NCBI Taxonomy" id="1314807"/>
    <lineage>
        <taxon>Eukaryota</taxon>
        <taxon>Fungi</taxon>
        <taxon>Dikarya</taxon>
        <taxon>Basidiomycota</taxon>
        <taxon>Agaricomycotina</taxon>
        <taxon>Agaricomycetes</taxon>
        <taxon>Agaricomycetidae</taxon>
        <taxon>Agaricales</taxon>
        <taxon>Agaricales incertae sedis</taxon>
        <taxon>Dendrothele</taxon>
    </lineage>
</organism>
<dbReference type="AlphaFoldDB" id="A0A4S8KTG4"/>
<name>A0A4S8KTG4_DENBC</name>
<dbReference type="EMBL" id="ML180072">
    <property type="protein sequence ID" value="THU79146.1"/>
    <property type="molecule type" value="Genomic_DNA"/>
</dbReference>
<gene>
    <name evidence="4" type="ORF">K435DRAFT_845552</name>
    <name evidence="3" type="ORF">K435DRAFT_846650</name>
</gene>
<dbReference type="InterPro" id="IPR011009">
    <property type="entry name" value="Kinase-like_dom_sf"/>
</dbReference>
<accession>A0A4S8KTG4</accession>
<evidence type="ECO:0000313" key="5">
    <source>
        <dbReference type="Proteomes" id="UP000297245"/>
    </source>
</evidence>
<reference evidence="4 5" key="1">
    <citation type="journal article" date="2019" name="Nat. Ecol. Evol.">
        <title>Megaphylogeny resolves global patterns of mushroom evolution.</title>
        <authorList>
            <person name="Varga T."/>
            <person name="Krizsan K."/>
            <person name="Foldi C."/>
            <person name="Dima B."/>
            <person name="Sanchez-Garcia M."/>
            <person name="Sanchez-Ramirez S."/>
            <person name="Szollosi G.J."/>
            <person name="Szarkandi J.G."/>
            <person name="Papp V."/>
            <person name="Albert L."/>
            <person name="Andreopoulos W."/>
            <person name="Angelini C."/>
            <person name="Antonin V."/>
            <person name="Barry K.W."/>
            <person name="Bougher N.L."/>
            <person name="Buchanan P."/>
            <person name="Buyck B."/>
            <person name="Bense V."/>
            <person name="Catcheside P."/>
            <person name="Chovatia M."/>
            <person name="Cooper J."/>
            <person name="Damon W."/>
            <person name="Desjardin D."/>
            <person name="Finy P."/>
            <person name="Geml J."/>
            <person name="Haridas S."/>
            <person name="Hughes K."/>
            <person name="Justo A."/>
            <person name="Karasinski D."/>
            <person name="Kautmanova I."/>
            <person name="Kiss B."/>
            <person name="Kocsube S."/>
            <person name="Kotiranta H."/>
            <person name="LaButti K.M."/>
            <person name="Lechner B.E."/>
            <person name="Liimatainen K."/>
            <person name="Lipzen A."/>
            <person name="Lukacs Z."/>
            <person name="Mihaltcheva S."/>
            <person name="Morgado L.N."/>
            <person name="Niskanen T."/>
            <person name="Noordeloos M.E."/>
            <person name="Ohm R.A."/>
            <person name="Ortiz-Santana B."/>
            <person name="Ovrebo C."/>
            <person name="Racz N."/>
            <person name="Riley R."/>
            <person name="Savchenko A."/>
            <person name="Shiryaev A."/>
            <person name="Soop K."/>
            <person name="Spirin V."/>
            <person name="Szebenyi C."/>
            <person name="Tomsovsky M."/>
            <person name="Tulloss R.E."/>
            <person name="Uehling J."/>
            <person name="Grigoriev I.V."/>
            <person name="Vagvolgyi C."/>
            <person name="Papp T."/>
            <person name="Martin F.M."/>
            <person name="Miettinen O."/>
            <person name="Hibbett D.S."/>
            <person name="Nagy L.G."/>
        </authorList>
    </citation>
    <scope>NUCLEOTIDE SEQUENCE [LARGE SCALE GENOMIC DNA]</scope>
    <source>
        <strain evidence="4 5">CBS 962.96</strain>
    </source>
</reference>
<proteinExistence type="predicted"/>
<feature type="signal peptide" evidence="1">
    <location>
        <begin position="1"/>
        <end position="16"/>
    </location>
</feature>
<evidence type="ECO:0000256" key="1">
    <source>
        <dbReference type="SAM" id="SignalP"/>
    </source>
</evidence>
<sequence length="309" mass="35735">MWRCLIYSSLCAAADALDTVLSIFASDSRPELSLHLNDEEILELARGARKLYSDSTIFQLTPHTVAKASQDLDEDVIDASEANALELVFAKTTIPVPRVHRVVKRQWDHLIVMDYVKGSPLAEVWSNFSIWKKIRVAFTLHRYVRQLRRLKASPMTPPGPLSVQGPRICESPIFGQVQSHRGPFASYAELSSFFNERCKMALDANQVPEDDPSRKERFDDSSPLVLTHQDINPRNIIVGEDGRLWMVDWAWAGYYPPWFEYVAMRRQSENEEVIGSNHHLWETFIPFICGPYFRQETWLLRMSRSLYFR</sequence>
<keyword evidence="5" id="KW-1185">Reference proteome</keyword>
<dbReference type="PANTHER" id="PTHR21310:SF39">
    <property type="entry name" value="AMINOGLYCOSIDE PHOSPHOTRANSFERASE DOMAIN-CONTAINING PROTEIN"/>
    <property type="match status" value="1"/>
</dbReference>
<feature type="domain" description="Aminoglycoside phosphotransferase" evidence="2">
    <location>
        <begin position="80"/>
        <end position="264"/>
    </location>
</feature>